<comment type="similarity">
    <text evidence="4 17">Belongs to the RNA polymerase beta' chain family.</text>
</comment>
<comment type="subunit">
    <text evidence="16">Component of the RNA polymerase I (Pol I) complex consisting of 13 subunits: a ten-subunit catalytic core composed of POLR1A/RPA1, POLR1B/RPA2, POLR1C/RPAC1, POLR1D/RPAC2, POLR1H/RPA12, POLR2E/RPABC1, POLR2F/RPABC2, POLR2H/RPABC3, POLR2K/RPABC4 and POLR2L/RPABC5; a mobile stalk subunit POLR1F/RPA43 protruding from the core and additional subunits homologous to general transcription factors POLR1E/RPA49 and POLR1G/RPA34. Part of Pol I pre-initiation complex (PIC), in which Pol I core assembles with RRN3 and promoter-bound UTBF and SL1/TIF-IB complex. Interacts (via dock II domain) with TOP2A; this interaction may assist Pol I transcription initiation by releasing supercoils occurring during DNA unwinding. Interacts with CAVIN1; this interaction induces the dissociation of Pol I complex paused at rDNA terminator sequences. Interacts with MYO1C. Interacts with ERBB2. Interacts with DDX11. Interacts with RECQL5.</text>
</comment>
<evidence type="ECO:0000256" key="7">
    <source>
        <dbReference type="ARBA" id="ARBA00022553"/>
    </source>
</evidence>
<evidence type="ECO:0000259" key="19">
    <source>
        <dbReference type="SMART" id="SM00663"/>
    </source>
</evidence>
<dbReference type="PANTHER" id="PTHR19376:SF11">
    <property type="entry name" value="DNA-DIRECTED RNA POLYMERASE I SUBUNIT RPA1"/>
    <property type="match status" value="1"/>
</dbReference>
<evidence type="ECO:0000256" key="15">
    <source>
        <dbReference type="ARBA" id="ARBA00047768"/>
    </source>
</evidence>
<dbReference type="Gene3D" id="4.10.860.120">
    <property type="entry name" value="RNA polymerase II, clamp domain"/>
    <property type="match status" value="1"/>
</dbReference>
<dbReference type="InterPro" id="IPR007081">
    <property type="entry name" value="RNA_pol_Rpb1_5"/>
</dbReference>
<dbReference type="Pfam" id="PF05000">
    <property type="entry name" value="RNA_pol_Rpb1_4"/>
    <property type="match status" value="1"/>
</dbReference>
<keyword evidence="12" id="KW-0460">Magnesium</keyword>
<dbReference type="GO" id="GO:0003899">
    <property type="term" value="F:DNA-directed RNA polymerase activity"/>
    <property type="evidence" value="ECO:0007669"/>
    <property type="project" value="UniProtKB-EC"/>
</dbReference>
<dbReference type="InterPro" id="IPR047107">
    <property type="entry name" value="DNA-dir_RNA_pol1_lsu_C"/>
</dbReference>
<comment type="subcellular location">
    <subcellularLocation>
        <location evidence="2">Chromosome</location>
    </subcellularLocation>
    <subcellularLocation>
        <location evidence="3">Nucleus</location>
        <location evidence="3">Nucleolus</location>
    </subcellularLocation>
</comment>
<keyword evidence="21" id="KW-1185">Reference proteome</keyword>
<dbReference type="Pfam" id="PF04983">
    <property type="entry name" value="RNA_pol_Rpb1_3"/>
    <property type="match status" value="1"/>
</dbReference>
<comment type="cofactor">
    <cofactor evidence="1">
        <name>Mg(2+)</name>
        <dbReference type="ChEBI" id="CHEBI:18420"/>
    </cofactor>
</comment>
<keyword evidence="9 17" id="KW-0548">Nucleotidyltransferase</keyword>
<dbReference type="SUPFAM" id="SSF64484">
    <property type="entry name" value="beta and beta-prime subunits of DNA dependent RNA-polymerase"/>
    <property type="match status" value="1"/>
</dbReference>
<evidence type="ECO:0000256" key="17">
    <source>
        <dbReference type="RuleBase" id="RU004279"/>
    </source>
</evidence>
<dbReference type="Pfam" id="PF04997">
    <property type="entry name" value="RNA_pol_Rpb1_1"/>
    <property type="match status" value="1"/>
</dbReference>
<accession>A0A8D2PYZ9</accession>
<evidence type="ECO:0000256" key="9">
    <source>
        <dbReference type="ARBA" id="ARBA00022695"/>
    </source>
</evidence>
<feature type="domain" description="RNA polymerase N-terminal" evidence="19">
    <location>
        <begin position="285"/>
        <end position="615"/>
    </location>
</feature>
<keyword evidence="7" id="KW-0597">Phosphoprotein</keyword>
<dbReference type="Pfam" id="PF00623">
    <property type="entry name" value="RNA_pol_Rpb1_2"/>
    <property type="match status" value="1"/>
</dbReference>
<dbReference type="GO" id="GO:0005736">
    <property type="term" value="C:RNA polymerase I complex"/>
    <property type="evidence" value="ECO:0007669"/>
    <property type="project" value="TreeGrafter"/>
</dbReference>
<dbReference type="InterPro" id="IPR045867">
    <property type="entry name" value="DNA-dir_RpoC_beta_prime"/>
</dbReference>
<dbReference type="Gene3D" id="1.10.274.100">
    <property type="entry name" value="RNA polymerase Rpb1, domain 3"/>
    <property type="match status" value="1"/>
</dbReference>
<name>A0A8D2PYZ9_ZOSLA</name>
<comment type="catalytic activity">
    <reaction evidence="15">
        <text>RNA(n) + a ribonucleoside 5'-triphosphate = RNA(n+1) + diphosphate</text>
        <dbReference type="Rhea" id="RHEA:21248"/>
        <dbReference type="Rhea" id="RHEA-COMP:14527"/>
        <dbReference type="Rhea" id="RHEA-COMP:17342"/>
        <dbReference type="ChEBI" id="CHEBI:33019"/>
        <dbReference type="ChEBI" id="CHEBI:61557"/>
        <dbReference type="ChEBI" id="CHEBI:140395"/>
        <dbReference type="EC" id="2.7.7.6"/>
    </reaction>
    <physiologicalReaction direction="left-to-right" evidence="15">
        <dbReference type="Rhea" id="RHEA:21249"/>
    </physiologicalReaction>
</comment>
<dbReference type="InterPro" id="IPR006592">
    <property type="entry name" value="RNA_pol_N"/>
</dbReference>
<evidence type="ECO:0000256" key="5">
    <source>
        <dbReference type="ARBA" id="ARBA00022454"/>
    </source>
</evidence>
<evidence type="ECO:0000256" key="3">
    <source>
        <dbReference type="ARBA" id="ARBA00004604"/>
    </source>
</evidence>
<feature type="compositionally biased region" description="Acidic residues" evidence="18">
    <location>
        <begin position="1366"/>
        <end position="1384"/>
    </location>
</feature>
<dbReference type="Gene3D" id="3.30.70.2850">
    <property type="match status" value="1"/>
</dbReference>
<evidence type="ECO:0000256" key="4">
    <source>
        <dbReference type="ARBA" id="ARBA00006460"/>
    </source>
</evidence>
<dbReference type="Gene3D" id="1.10.132.30">
    <property type="match status" value="1"/>
</dbReference>
<dbReference type="InterPro" id="IPR038120">
    <property type="entry name" value="Rpb1_funnel_sf"/>
</dbReference>
<dbReference type="SMART" id="SM00663">
    <property type="entry name" value="RPOLA_N"/>
    <property type="match status" value="1"/>
</dbReference>
<keyword evidence="13 17" id="KW-0804">Transcription</keyword>
<dbReference type="InterPro" id="IPR042102">
    <property type="entry name" value="RNA_pol_Rpb1_3_sf"/>
</dbReference>
<evidence type="ECO:0000256" key="2">
    <source>
        <dbReference type="ARBA" id="ARBA00004286"/>
    </source>
</evidence>
<dbReference type="InterPro" id="IPR000722">
    <property type="entry name" value="RNA_pol_asu"/>
</dbReference>
<dbReference type="Gene3D" id="3.30.1490.180">
    <property type="entry name" value="RNA polymerase ii"/>
    <property type="match status" value="1"/>
</dbReference>
<dbReference type="InterPro" id="IPR007083">
    <property type="entry name" value="RNA_pol_Rpb1_4"/>
</dbReference>
<evidence type="ECO:0000256" key="13">
    <source>
        <dbReference type="ARBA" id="ARBA00023163"/>
    </source>
</evidence>
<dbReference type="FunFam" id="1.10.274.100:FF:000004">
    <property type="entry name" value="DNA-directed RNA polymerase subunit"/>
    <property type="match status" value="1"/>
</dbReference>
<evidence type="ECO:0000256" key="14">
    <source>
        <dbReference type="ARBA" id="ARBA00023242"/>
    </source>
</evidence>
<reference evidence="20" key="1">
    <citation type="submission" date="2025-08" db="UniProtKB">
        <authorList>
            <consortium name="Ensembl"/>
        </authorList>
    </citation>
    <scope>IDENTIFICATION</scope>
</reference>
<sequence length="1636" mass="185042">MKPPKVVPWRRLVGVSFGMYTAEEIRKLSVKPITNPQYLDNVGNPAVNGLYDLALGPPDSKEVCATCMQNFSNCPGHFGHIELPLTVYNPLFFDKLYLLIRGSCLNCHMLTCPRAVVHLLLSQLKVLEKGLLHAVHELEIILNRFVEQCADATGSEIEEELNRHVQEMFFGVFFNQVKNVCECRNKLISQFWKAHMGSKKCPNCKSRRSLVRKEHNSKLTVTYPSTVYHKSGEETILDEIAGKRGYLTPMTAKEYILALWKNEGFFLRYLFPGMDPHENSGFSPDLFFLDLLVVPPSRYRPVNRVGDRLFTNGQTVNLQAVMKDAQVIRKLLVFMAKEQCHEPLDRSVLTTIPGQSIADKLYNAWIRLQSHVNIVFDSDMDKLITEKYPGIRQLLEKKEGLFRKHMMGKRVDFAARSVICPDMYIGTNEIGIPMVFATKLTYPQPVTPWNVKELRQAVINGPRVHPGASMVINEDGSRTVLSATSLTQREAIAKQLLTPSSGAPQTGLKIVCRHIKNGDVLLLNRQPTLHRPSIQAHRARILPGEKVLRLHYANCKAYNADFDGDEMNAHFPQSELGRAEAYTLAITDEQYLVPKDGKPLPGLIQDHMISGVSMTIRGCFFTREQYMELVYRGLTDKKGRIKTFPPAIMKPQRLWTGKQVVSTLLINIIPDNYAPLNLTGKAKIGGKAWVKGPAKGCLNLDSMCESQVIIRDGELLCGVLDKAHFGSSAYGLVHCCYEIYGGGTSGKVLTCLGRLFTAYLQLYRGFTMGIEDILVKPEADHKRKKIIERSRQSGIEAVRAALNLPETASCEEVQGKWQDAHLCKDQRDFNMVDMKFKEEVNKYNNEVNKVCMPLGLHRSFPENNLQLMVQSGAKGSTVNTMQISCLLGQIELEGRRPPLMASGKSLPCFQPYDFSPSSGGFVTGRFLTGIRPSEFFFHCMAGREGLVDTAVKTSRSGYLQRCIIKHLEGLVVQYDLTVRDSDGSVVQFLYGEDGLDIPKTQFLQPEQFPFIAENYEVIQKTNHLDEALARMESHQANQQFKAIKKWRARHQNSVQREGGFLLFSQKKLASVKAQLPGGEIKNGRDPATLQLLKMWYELDEKKQRKYLKKTTKCPDPSLGVWRPDTYFASVSETFENGVEGYINKWESESSQSYMHPELSSDRLKDLLYLKWQRSLCDPGEAVGLLAAQSIGEPSTQMTLNTFHFAGRGEMNVTLGIPRLREILMVASSNIKTPMMSVPVFNTKKALKKVKQLKKQLTRVCLAEVLQKVDIEESLHVKHKLNKHRLYKIKFHFLPHEYYQEEKCVKPRQILHFMETRWVLKHSRIKLFMVSCVSVQALAQINTMFISLQVDYESEEENGEENVKENAEDEEAESEKEEETPGAEEDQNRAEGEDSQRLSFVSQSKKGKDRLLQSAAVRVSAVVESHPSIQDYTFDTENELWCEVSLALPLTKVYFDLSSLLGSLARSTVIHEVKGITRCLLNESTNKEGQKEFVLQTEGINLAELFRYSDILDLNRLYCNDIHAMAKNYGIESALRVIIKEIKDVFAVYGIVVDPRHLSLVADYMCFEGIYKPLNRIGIQSNSSPLQQMTFETSYKFLKEATMMGAHDELRSPSACLVVGKVVKGGTGLFDLKQPLT</sequence>
<dbReference type="InterPro" id="IPR007080">
    <property type="entry name" value="RNA_pol_Rpb1_1"/>
</dbReference>
<dbReference type="GO" id="GO:0046872">
    <property type="term" value="F:metal ion binding"/>
    <property type="evidence" value="ECO:0007669"/>
    <property type="project" value="UniProtKB-KW"/>
</dbReference>
<dbReference type="Pfam" id="PF04998">
    <property type="entry name" value="RNA_pol_Rpb1_5"/>
    <property type="match status" value="1"/>
</dbReference>
<feature type="compositionally biased region" description="Basic and acidic residues" evidence="18">
    <location>
        <begin position="1385"/>
        <end position="1395"/>
    </location>
</feature>
<protein>
    <recommendedName>
        <fullName evidence="17">DNA-directed RNA polymerase subunit</fullName>
        <ecNumber evidence="17">2.7.7.6</ecNumber>
    </recommendedName>
</protein>
<evidence type="ECO:0000256" key="18">
    <source>
        <dbReference type="SAM" id="MobiDB-lite"/>
    </source>
</evidence>
<evidence type="ECO:0000313" key="20">
    <source>
        <dbReference type="Ensembl" id="ENSZLMP00000019747.1"/>
    </source>
</evidence>
<evidence type="ECO:0000256" key="1">
    <source>
        <dbReference type="ARBA" id="ARBA00001946"/>
    </source>
</evidence>
<dbReference type="FunFam" id="2.40.40.20:FF:000019">
    <property type="entry name" value="DNA-directed RNA polymerase II subunit RPB1"/>
    <property type="match status" value="1"/>
</dbReference>
<comment type="function">
    <text evidence="17">DNA-dependent RNA polymerase catalyzes the transcription of DNA into RNA using the four ribonucleoside triphosphates as substrates.</text>
</comment>
<dbReference type="InterPro" id="IPR044893">
    <property type="entry name" value="RNA_pol_Rpb1_clamp_domain"/>
</dbReference>
<dbReference type="Gene3D" id="2.40.40.20">
    <property type="match status" value="1"/>
</dbReference>
<proteinExistence type="inferred from homology"/>
<keyword evidence="8 17" id="KW-0808">Transferase</keyword>
<dbReference type="FunFam" id="4.10.860.120:FF:000006">
    <property type="entry name" value="DNA-directed RNA polymerase subunit"/>
    <property type="match status" value="1"/>
</dbReference>
<dbReference type="CDD" id="cd02735">
    <property type="entry name" value="RNAP_I_Rpa1_C"/>
    <property type="match status" value="1"/>
</dbReference>
<dbReference type="Gene3D" id="1.10.357.120">
    <property type="match status" value="1"/>
</dbReference>
<keyword evidence="14" id="KW-0539">Nucleus</keyword>
<reference evidence="20" key="2">
    <citation type="submission" date="2025-09" db="UniProtKB">
        <authorList>
            <consortium name="Ensembl"/>
        </authorList>
    </citation>
    <scope>IDENTIFICATION</scope>
</reference>
<dbReference type="CDD" id="cd01435">
    <property type="entry name" value="RNAP_I_RPA1_N"/>
    <property type="match status" value="1"/>
</dbReference>
<dbReference type="PANTHER" id="PTHR19376">
    <property type="entry name" value="DNA-DIRECTED RNA POLYMERASE"/>
    <property type="match status" value="1"/>
</dbReference>
<dbReference type="GO" id="GO:0006351">
    <property type="term" value="P:DNA-templated transcription"/>
    <property type="evidence" value="ECO:0007669"/>
    <property type="project" value="InterPro"/>
</dbReference>
<dbReference type="EC" id="2.7.7.6" evidence="17"/>
<dbReference type="GO" id="GO:0005694">
    <property type="term" value="C:chromosome"/>
    <property type="evidence" value="ECO:0007669"/>
    <property type="project" value="UniProtKB-SubCell"/>
</dbReference>
<keyword evidence="10" id="KW-0479">Metal-binding</keyword>
<dbReference type="InterPro" id="IPR015699">
    <property type="entry name" value="DNA-dir_RNA_pol1_lsu_N"/>
</dbReference>
<dbReference type="Gene3D" id="6.10.250.2940">
    <property type="match status" value="1"/>
</dbReference>
<keyword evidence="11" id="KW-0862">Zinc</keyword>
<evidence type="ECO:0000256" key="11">
    <source>
        <dbReference type="ARBA" id="ARBA00022833"/>
    </source>
</evidence>
<dbReference type="FunFam" id="1.10.132.30:FF:000004">
    <property type="entry name" value="DNA-directed RNA polymerase subunit"/>
    <property type="match status" value="1"/>
</dbReference>
<dbReference type="FunFam" id="3.30.1490.180:FF:000003">
    <property type="entry name" value="DNA-directed RNA polymerase subunit"/>
    <property type="match status" value="1"/>
</dbReference>
<dbReference type="InterPro" id="IPR007066">
    <property type="entry name" value="RNA_pol_Rpb1_3"/>
</dbReference>
<organism evidence="20 21">
    <name type="scientific">Zosterops lateralis melanops</name>
    <dbReference type="NCBI Taxonomy" id="1220523"/>
    <lineage>
        <taxon>Eukaryota</taxon>
        <taxon>Metazoa</taxon>
        <taxon>Chordata</taxon>
        <taxon>Craniata</taxon>
        <taxon>Vertebrata</taxon>
        <taxon>Euteleostomi</taxon>
        <taxon>Archelosauria</taxon>
        <taxon>Archosauria</taxon>
        <taxon>Dinosauria</taxon>
        <taxon>Saurischia</taxon>
        <taxon>Theropoda</taxon>
        <taxon>Coelurosauria</taxon>
        <taxon>Aves</taxon>
        <taxon>Neognathae</taxon>
        <taxon>Neoaves</taxon>
        <taxon>Telluraves</taxon>
        <taxon>Australaves</taxon>
        <taxon>Passeriformes</taxon>
        <taxon>Sylvioidea</taxon>
        <taxon>Zosteropidae</taxon>
        <taxon>Zosterops</taxon>
    </lineage>
</organism>
<evidence type="ECO:0000256" key="10">
    <source>
        <dbReference type="ARBA" id="ARBA00022723"/>
    </source>
</evidence>
<keyword evidence="5" id="KW-0158">Chromosome</keyword>
<dbReference type="Proteomes" id="UP000694401">
    <property type="component" value="Unassembled WGS sequence"/>
</dbReference>
<dbReference type="GO" id="GO:0003677">
    <property type="term" value="F:DNA binding"/>
    <property type="evidence" value="ECO:0007669"/>
    <property type="project" value="InterPro"/>
</dbReference>
<keyword evidence="6 17" id="KW-0240">DNA-directed RNA polymerase</keyword>
<feature type="region of interest" description="Disordered" evidence="18">
    <location>
        <begin position="1355"/>
        <end position="1404"/>
    </location>
</feature>
<evidence type="ECO:0000256" key="12">
    <source>
        <dbReference type="ARBA" id="ARBA00022842"/>
    </source>
</evidence>
<evidence type="ECO:0000313" key="21">
    <source>
        <dbReference type="Proteomes" id="UP000694401"/>
    </source>
</evidence>
<evidence type="ECO:0000256" key="8">
    <source>
        <dbReference type="ARBA" id="ARBA00022679"/>
    </source>
</evidence>
<evidence type="ECO:0000256" key="6">
    <source>
        <dbReference type="ARBA" id="ARBA00022478"/>
    </source>
</evidence>
<evidence type="ECO:0000256" key="16">
    <source>
        <dbReference type="ARBA" id="ARBA00065144"/>
    </source>
</evidence>
<dbReference type="Ensembl" id="ENSZLMT00000020285.1">
    <property type="protein sequence ID" value="ENSZLMP00000019747.1"/>
    <property type="gene ID" value="ENSZLMG00000012526.1"/>
</dbReference>